<evidence type="ECO:0000256" key="8">
    <source>
        <dbReference type="RuleBase" id="RU000461"/>
    </source>
</evidence>
<dbReference type="Gene3D" id="1.10.630.10">
    <property type="entry name" value="Cytochrome P450"/>
    <property type="match status" value="1"/>
</dbReference>
<keyword evidence="6 8" id="KW-0408">Iron</keyword>
<organism evidence="10 11">
    <name type="scientific">Hohenbuehelia grisea</name>
    <dbReference type="NCBI Taxonomy" id="104357"/>
    <lineage>
        <taxon>Eukaryota</taxon>
        <taxon>Fungi</taxon>
        <taxon>Dikarya</taxon>
        <taxon>Basidiomycota</taxon>
        <taxon>Agaricomycotina</taxon>
        <taxon>Agaricomycetes</taxon>
        <taxon>Agaricomycetidae</taxon>
        <taxon>Agaricales</taxon>
        <taxon>Pleurotineae</taxon>
        <taxon>Pleurotaceae</taxon>
        <taxon>Hohenbuehelia</taxon>
    </lineage>
</organism>
<dbReference type="InterPro" id="IPR017972">
    <property type="entry name" value="Cyt_P450_CS"/>
</dbReference>
<dbReference type="InterPro" id="IPR002401">
    <property type="entry name" value="Cyt_P450_E_grp-I"/>
</dbReference>
<evidence type="ECO:0000256" key="7">
    <source>
        <dbReference type="ARBA" id="ARBA00023033"/>
    </source>
</evidence>
<evidence type="ECO:0000256" key="2">
    <source>
        <dbReference type="ARBA" id="ARBA00010617"/>
    </source>
</evidence>
<keyword evidence="3 8" id="KW-0349">Heme</keyword>
<dbReference type="PROSITE" id="PS00086">
    <property type="entry name" value="CYTOCHROME_P450"/>
    <property type="match status" value="1"/>
</dbReference>
<dbReference type="EMBL" id="JASNQZ010000003">
    <property type="protein sequence ID" value="KAL0958726.1"/>
    <property type="molecule type" value="Genomic_DNA"/>
</dbReference>
<comment type="caution">
    <text evidence="10">The sequence shown here is derived from an EMBL/GenBank/DDBJ whole genome shotgun (WGS) entry which is preliminary data.</text>
</comment>
<evidence type="ECO:0008006" key="12">
    <source>
        <dbReference type="Google" id="ProtNLM"/>
    </source>
</evidence>
<proteinExistence type="inferred from homology"/>
<comment type="similarity">
    <text evidence="2 8">Belongs to the cytochrome P450 family.</text>
</comment>
<dbReference type="SUPFAM" id="SSF48264">
    <property type="entry name" value="Cytochrome P450"/>
    <property type="match status" value="1"/>
</dbReference>
<evidence type="ECO:0000313" key="10">
    <source>
        <dbReference type="EMBL" id="KAL0958726.1"/>
    </source>
</evidence>
<evidence type="ECO:0000313" key="11">
    <source>
        <dbReference type="Proteomes" id="UP001556367"/>
    </source>
</evidence>
<dbReference type="PRINTS" id="PR00463">
    <property type="entry name" value="EP450I"/>
</dbReference>
<accession>A0ABR3JSF9</accession>
<evidence type="ECO:0000256" key="9">
    <source>
        <dbReference type="SAM" id="MobiDB-lite"/>
    </source>
</evidence>
<evidence type="ECO:0000256" key="4">
    <source>
        <dbReference type="ARBA" id="ARBA00022723"/>
    </source>
</evidence>
<dbReference type="InterPro" id="IPR047146">
    <property type="entry name" value="Cyt_P450_E_CYP52_fungi"/>
</dbReference>
<keyword evidence="7 8" id="KW-0503">Monooxygenase</keyword>
<protein>
    <recommendedName>
        <fullName evidence="12">Cytochrome P450</fullName>
    </recommendedName>
</protein>
<keyword evidence="4 8" id="KW-0479">Metal-binding</keyword>
<evidence type="ECO:0000256" key="1">
    <source>
        <dbReference type="ARBA" id="ARBA00001971"/>
    </source>
</evidence>
<dbReference type="PANTHER" id="PTHR24287">
    <property type="entry name" value="P450, PUTATIVE (EUROFUNG)-RELATED"/>
    <property type="match status" value="1"/>
</dbReference>
<feature type="region of interest" description="Disordered" evidence="9">
    <location>
        <begin position="376"/>
        <end position="400"/>
    </location>
</feature>
<evidence type="ECO:0000256" key="3">
    <source>
        <dbReference type="ARBA" id="ARBA00022617"/>
    </source>
</evidence>
<evidence type="ECO:0000256" key="6">
    <source>
        <dbReference type="ARBA" id="ARBA00023004"/>
    </source>
</evidence>
<dbReference type="PANTHER" id="PTHR24287:SF1">
    <property type="entry name" value="P450, PUTATIVE (EUROFUNG)-RELATED"/>
    <property type="match status" value="1"/>
</dbReference>
<evidence type="ECO:0000256" key="5">
    <source>
        <dbReference type="ARBA" id="ARBA00023002"/>
    </source>
</evidence>
<dbReference type="PRINTS" id="PR00385">
    <property type="entry name" value="P450"/>
</dbReference>
<dbReference type="InterPro" id="IPR001128">
    <property type="entry name" value="Cyt_P450"/>
</dbReference>
<gene>
    <name evidence="10" type="ORF">HGRIS_014056</name>
</gene>
<dbReference type="Pfam" id="PF00067">
    <property type="entry name" value="p450"/>
    <property type="match status" value="2"/>
</dbReference>
<sequence length="427" mass="48291">MTRPFFSKERISHFELFGRKADNAIGQPKARLREGYAVDIQDIASRYTLDSATEFLFGQNVNSLSAGLPYPYTVPEASSGSHPANEFARAFGKAQHEAAYRFRFGLEWPLLEPFRHRTQDSMDIVRAFLDPILTEALDKKREAANTGLPQDKELKDEDTLLDYLVRHTDDHTLLRDEILNIMIAGRDTTATTITFAVYMLAKHPKALAKLRAEILSKVGSSRSPTFEDLREMKYLRAVINGKLTAHTVLFDFDPCANRNAATLSCGTIQLPYHSQGGLASVKDWREPYYVPPNTMVQYSVWMMHRRTDLWGPDALEFDPDRFLDARLAKYLTPNPFIFLPFNAGPRICLGQQFAYHESSFFLVRLLQAFADIELAPDSQPPESRAPAEWAGAPGRKGREAIQPKAHLTLYAQDGIWIKMQEDASNSA</sequence>
<keyword evidence="5 8" id="KW-0560">Oxidoreductase</keyword>
<comment type="cofactor">
    <cofactor evidence="1">
        <name>heme</name>
        <dbReference type="ChEBI" id="CHEBI:30413"/>
    </cofactor>
</comment>
<dbReference type="InterPro" id="IPR036396">
    <property type="entry name" value="Cyt_P450_sf"/>
</dbReference>
<keyword evidence="11" id="KW-1185">Reference proteome</keyword>
<reference evidence="11" key="1">
    <citation type="submission" date="2024-06" db="EMBL/GenBank/DDBJ databases">
        <title>Multi-omics analyses provide insights into the biosynthesis of the anticancer antibiotic pleurotin in Hohenbuehelia grisea.</title>
        <authorList>
            <person name="Weaver J.A."/>
            <person name="Alberti F."/>
        </authorList>
    </citation>
    <scope>NUCLEOTIDE SEQUENCE [LARGE SCALE GENOMIC DNA]</scope>
    <source>
        <strain evidence="11">T-177</strain>
    </source>
</reference>
<dbReference type="Proteomes" id="UP001556367">
    <property type="component" value="Unassembled WGS sequence"/>
</dbReference>
<name>A0ABR3JSF9_9AGAR</name>